<dbReference type="EMBL" id="JACETU010000006">
    <property type="protein sequence ID" value="KAF7426794.1"/>
    <property type="molecule type" value="Genomic_DNA"/>
</dbReference>
<dbReference type="GeneID" id="59378981"/>
<evidence type="ECO:0000313" key="2">
    <source>
        <dbReference type="EMBL" id="KAF7426794.1"/>
    </source>
</evidence>
<proteinExistence type="predicted"/>
<dbReference type="EMBL" id="JACETU010000007">
    <property type="protein sequence ID" value="KAF7424968.1"/>
    <property type="molecule type" value="Genomic_DNA"/>
</dbReference>
<keyword evidence="3" id="KW-1185">Reference proteome</keyword>
<sequence length="176" mass="19518">MRPDCMSDRKPGCVKKRAGEGVQCWDPAQEPPSFLLNFKCSAAHGDSRSKRDLKMADRQATTVRAAAPGPSGSFADLTATAREATSMTTRSVLDLAHLTSQHTYLYCNTSPRSQVAFTLARRAVSTNETSRPLHERNSRTTPEWRMLIDIRQPRRGRADHGIRSGRVRALVKIGPD</sequence>
<evidence type="ECO:0000313" key="1">
    <source>
        <dbReference type="EMBL" id="KAF7424968.1"/>
    </source>
</evidence>
<dbReference type="RefSeq" id="XP_036630098.1">
    <property type="nucleotide sequence ID" value="XM_036778670.1"/>
</dbReference>
<dbReference type="VEuPathDB" id="FungiDB:PC9H_009163"/>
<dbReference type="Proteomes" id="UP000623687">
    <property type="component" value="Unassembled WGS sequence"/>
</dbReference>
<dbReference type="VEuPathDB" id="FungiDB:PC9H_010279"/>
<gene>
    <name evidence="2" type="ORF">PC9H_009163</name>
    <name evidence="1" type="ORF">PC9H_010279</name>
</gene>
<evidence type="ECO:0000313" key="3">
    <source>
        <dbReference type="Proteomes" id="UP000623687"/>
    </source>
</evidence>
<comment type="caution">
    <text evidence="1">The sequence shown here is derived from an EMBL/GenBank/DDBJ whole genome shotgun (WGS) entry which is preliminary data.</text>
</comment>
<organism evidence="1 3">
    <name type="scientific">Pleurotus ostreatus</name>
    <name type="common">Oyster mushroom</name>
    <name type="synonym">White-rot fungus</name>
    <dbReference type="NCBI Taxonomy" id="5322"/>
    <lineage>
        <taxon>Eukaryota</taxon>
        <taxon>Fungi</taxon>
        <taxon>Dikarya</taxon>
        <taxon>Basidiomycota</taxon>
        <taxon>Agaricomycotina</taxon>
        <taxon>Agaricomycetes</taxon>
        <taxon>Agaricomycetidae</taxon>
        <taxon>Agaricales</taxon>
        <taxon>Pleurotineae</taxon>
        <taxon>Pleurotaceae</taxon>
        <taxon>Pleurotus</taxon>
    </lineage>
</organism>
<accession>A0A8H6ZND6</accession>
<dbReference type="AlphaFoldDB" id="A0A8H6ZND6"/>
<protein>
    <submittedName>
        <fullName evidence="1">Uncharacterized protein</fullName>
    </submittedName>
</protein>
<reference evidence="1" key="1">
    <citation type="submission" date="2019-07" db="EMBL/GenBank/DDBJ databases">
        <authorList>
            <person name="Palmer J.M."/>
        </authorList>
    </citation>
    <scope>NUCLEOTIDE SEQUENCE</scope>
    <source>
        <strain evidence="1">PC9</strain>
    </source>
</reference>
<name>A0A8H6ZND6_PLEOS</name>